<dbReference type="Proteomes" id="UP000053815">
    <property type="component" value="Unassembled WGS sequence"/>
</dbReference>
<dbReference type="InterPro" id="IPR024192">
    <property type="entry name" value="Fosfomycin_R_FomA-type"/>
</dbReference>
<dbReference type="PANTHER" id="PTHR43654">
    <property type="entry name" value="GLUTAMATE 5-KINASE"/>
    <property type="match status" value="1"/>
</dbReference>
<evidence type="ECO:0000256" key="6">
    <source>
        <dbReference type="ARBA" id="ARBA00022777"/>
    </source>
</evidence>
<comment type="similarity">
    <text evidence="1">Belongs to the isopentenyl phosphate kinase family.</text>
</comment>
<keyword evidence="12" id="KW-1185">Reference proteome</keyword>
<accession>A0A0C9MHG9</accession>
<protein>
    <recommendedName>
        <fullName evidence="3">Isopentenyl phosphate kinase</fullName>
        <ecNumber evidence="2">2.7.4.26</ecNumber>
    </recommendedName>
</protein>
<evidence type="ECO:0000259" key="10">
    <source>
        <dbReference type="Pfam" id="PF00696"/>
    </source>
</evidence>
<proteinExistence type="inferred from homology"/>
<keyword evidence="8" id="KW-0414">Isoprene biosynthesis</keyword>
<evidence type="ECO:0000256" key="7">
    <source>
        <dbReference type="ARBA" id="ARBA00022840"/>
    </source>
</evidence>
<dbReference type="InterPro" id="IPR036393">
    <property type="entry name" value="AceGlu_kinase-like_sf"/>
</dbReference>
<dbReference type="EMBL" id="DF836313">
    <property type="protein sequence ID" value="GAN02567.1"/>
    <property type="molecule type" value="Genomic_DNA"/>
</dbReference>
<dbReference type="SUPFAM" id="SSF53633">
    <property type="entry name" value="Carbamate kinase-like"/>
    <property type="match status" value="1"/>
</dbReference>
<dbReference type="STRING" id="91626.A0A0C9MHG9"/>
<dbReference type="GO" id="GO:0005829">
    <property type="term" value="C:cytosol"/>
    <property type="evidence" value="ECO:0007669"/>
    <property type="project" value="TreeGrafter"/>
</dbReference>
<dbReference type="GO" id="GO:0016114">
    <property type="term" value="P:terpenoid biosynthetic process"/>
    <property type="evidence" value="ECO:0007669"/>
    <property type="project" value="TreeGrafter"/>
</dbReference>
<feature type="domain" description="Aspartate/glutamate/uridylate kinase" evidence="10">
    <location>
        <begin position="18"/>
        <end position="286"/>
    </location>
</feature>
<dbReference type="GO" id="GO:0102043">
    <property type="term" value="F:isopentenyl phosphate kinase activity"/>
    <property type="evidence" value="ECO:0007669"/>
    <property type="project" value="UniProtKB-EC"/>
</dbReference>
<keyword evidence="6 11" id="KW-0418">Kinase</keyword>
<evidence type="ECO:0000256" key="3">
    <source>
        <dbReference type="ARBA" id="ARBA00017267"/>
    </source>
</evidence>
<keyword evidence="5" id="KW-0547">Nucleotide-binding</keyword>
<evidence type="ECO:0000313" key="12">
    <source>
        <dbReference type="Proteomes" id="UP000053815"/>
    </source>
</evidence>
<dbReference type="GO" id="GO:1901607">
    <property type="term" value="P:alpha-amino acid biosynthetic process"/>
    <property type="evidence" value="ECO:0007669"/>
    <property type="project" value="UniProtKB-ARBA"/>
</dbReference>
<organism evidence="11">
    <name type="scientific">Mucor ambiguus</name>
    <dbReference type="NCBI Taxonomy" id="91626"/>
    <lineage>
        <taxon>Eukaryota</taxon>
        <taxon>Fungi</taxon>
        <taxon>Fungi incertae sedis</taxon>
        <taxon>Mucoromycota</taxon>
        <taxon>Mucoromycotina</taxon>
        <taxon>Mucoromycetes</taxon>
        <taxon>Mucorales</taxon>
        <taxon>Mucorineae</taxon>
        <taxon>Mucoraceae</taxon>
        <taxon>Mucor</taxon>
    </lineage>
</organism>
<gene>
    <name evidence="11" type="ORF">MAM1_0024c02011</name>
</gene>
<dbReference type="PANTHER" id="PTHR43654:SF1">
    <property type="entry name" value="ISOPENTENYL PHOSPHATE KINASE"/>
    <property type="match status" value="1"/>
</dbReference>
<dbReference type="Gene3D" id="3.40.1160.10">
    <property type="entry name" value="Acetylglutamate kinase-like"/>
    <property type="match status" value="1"/>
</dbReference>
<evidence type="ECO:0000256" key="9">
    <source>
        <dbReference type="ARBA" id="ARBA00049063"/>
    </source>
</evidence>
<dbReference type="OrthoDB" id="1934954at2759"/>
<evidence type="ECO:0000256" key="8">
    <source>
        <dbReference type="ARBA" id="ARBA00023229"/>
    </source>
</evidence>
<dbReference type="AlphaFoldDB" id="A0A0C9MHG9"/>
<dbReference type="InterPro" id="IPR001048">
    <property type="entry name" value="Asp/Glu/Uridylate_kinase"/>
</dbReference>
<keyword evidence="7" id="KW-0067">ATP-binding</keyword>
<keyword evidence="4" id="KW-0808">Transferase</keyword>
<dbReference type="NCBIfam" id="NF040647">
    <property type="entry name" value="IPPK_Arch"/>
    <property type="match status" value="1"/>
</dbReference>
<dbReference type="GO" id="GO:0016301">
    <property type="term" value="F:kinase activity"/>
    <property type="evidence" value="ECO:0007669"/>
    <property type="project" value="UniProtKB-KW"/>
</dbReference>
<dbReference type="EC" id="2.7.4.26" evidence="2"/>
<evidence type="ECO:0000256" key="2">
    <source>
        <dbReference type="ARBA" id="ARBA00012908"/>
    </source>
</evidence>
<evidence type="ECO:0000313" key="11">
    <source>
        <dbReference type="EMBL" id="GAN02567.1"/>
    </source>
</evidence>
<evidence type="ECO:0000256" key="5">
    <source>
        <dbReference type="ARBA" id="ARBA00022741"/>
    </source>
</evidence>
<sequence>MIAPSSSCLHFFTVFMNKIVIVKLGGAAITNKKGICELAPENDLSILLDQVAAAYEILKRTGHQLILVHGAGSFGHPQAVKYNLKSGWSSSSSTGTLSNMPNANYLKGYSHIRNCLQILCQAIASKLEALHVPALTMSPIDYIETVNCEDTPTSAFKAMADRAKSYLSLGFVPVLHGDAVFDQIRGCTILSGDIIMYQLTRLLPQVCRCVFITDVCGIYKLDPKLHPEQENKLIQHIKVSATTTDNHQQPDQPQQHQQHDIISVADVTGGMQGKVRWAKKIVSHSQQDLDTVICKWGTDEALDIMTLKAKLTPNALMTIITRN</sequence>
<reference evidence="11" key="1">
    <citation type="submission" date="2014-09" db="EMBL/GenBank/DDBJ databases">
        <title>Draft genome sequence of an oleaginous Mucoromycotina fungus Mucor ambiguus NBRC6742.</title>
        <authorList>
            <person name="Takeda I."/>
            <person name="Yamane N."/>
            <person name="Morita T."/>
            <person name="Tamano K."/>
            <person name="Machida M."/>
            <person name="Baker S."/>
            <person name="Koike H."/>
        </authorList>
    </citation>
    <scope>NUCLEOTIDE SEQUENCE</scope>
    <source>
        <strain evidence="11">NBRC 6742</strain>
    </source>
</reference>
<comment type="catalytic activity">
    <reaction evidence="9">
        <text>isopentenyl phosphate + ATP = isopentenyl diphosphate + ADP</text>
        <dbReference type="Rhea" id="RHEA:33963"/>
        <dbReference type="ChEBI" id="CHEBI:30616"/>
        <dbReference type="ChEBI" id="CHEBI:65078"/>
        <dbReference type="ChEBI" id="CHEBI:128769"/>
        <dbReference type="ChEBI" id="CHEBI:456216"/>
        <dbReference type="EC" id="2.7.4.26"/>
    </reaction>
</comment>
<evidence type="ECO:0000256" key="4">
    <source>
        <dbReference type="ARBA" id="ARBA00022679"/>
    </source>
</evidence>
<evidence type="ECO:0000256" key="1">
    <source>
        <dbReference type="ARBA" id="ARBA00010540"/>
    </source>
</evidence>
<dbReference type="GO" id="GO:0005524">
    <property type="term" value="F:ATP binding"/>
    <property type="evidence" value="ECO:0007669"/>
    <property type="project" value="UniProtKB-KW"/>
</dbReference>
<dbReference type="Pfam" id="PF00696">
    <property type="entry name" value="AA_kinase"/>
    <property type="match status" value="1"/>
</dbReference>
<name>A0A0C9MHG9_9FUNG</name>